<dbReference type="FunFam" id="3.40.50.2000:FF:000029">
    <property type="entry name" value="Sterol 3-beta-glucosyltransferase"/>
    <property type="match status" value="1"/>
</dbReference>
<dbReference type="Pfam" id="PF06722">
    <property type="entry name" value="EryCIII-like_C"/>
    <property type="match status" value="1"/>
</dbReference>
<dbReference type="SUPFAM" id="SSF53756">
    <property type="entry name" value="UDP-Glycosyltransferase/glycogen phosphorylase"/>
    <property type="match status" value="1"/>
</dbReference>
<dbReference type="EMBL" id="JABAYA010000197">
    <property type="protein sequence ID" value="KAF7722401.1"/>
    <property type="molecule type" value="Genomic_DNA"/>
</dbReference>
<evidence type="ECO:0000313" key="11">
    <source>
        <dbReference type="Proteomes" id="UP000605846"/>
    </source>
</evidence>
<dbReference type="InterPro" id="IPR002213">
    <property type="entry name" value="UDP_glucos_trans"/>
</dbReference>
<dbReference type="AlphaFoldDB" id="A0A8H7BJP4"/>
<evidence type="ECO:0000256" key="3">
    <source>
        <dbReference type="ARBA" id="ARBA00022676"/>
    </source>
</evidence>
<proteinExistence type="inferred from homology"/>
<comment type="catalytic activity">
    <reaction evidence="7">
        <text>a sterol + UDP-alpha-D-glucose = a sterol 3-beta-D-glucoside + UDP + H(+)</text>
        <dbReference type="Rhea" id="RHEA:22724"/>
        <dbReference type="ChEBI" id="CHEBI:15378"/>
        <dbReference type="ChEBI" id="CHEBI:15889"/>
        <dbReference type="ChEBI" id="CHEBI:37424"/>
        <dbReference type="ChEBI" id="CHEBI:58223"/>
        <dbReference type="ChEBI" id="CHEBI:58885"/>
        <dbReference type="EC" id="2.4.1.173"/>
    </reaction>
    <physiologicalReaction direction="left-to-right" evidence="7">
        <dbReference type="Rhea" id="RHEA:22725"/>
    </physiologicalReaction>
</comment>
<dbReference type="GO" id="GO:0005975">
    <property type="term" value="P:carbohydrate metabolic process"/>
    <property type="evidence" value="ECO:0007669"/>
    <property type="project" value="InterPro"/>
</dbReference>
<dbReference type="GO" id="GO:0016125">
    <property type="term" value="P:sterol metabolic process"/>
    <property type="evidence" value="ECO:0007669"/>
    <property type="project" value="TreeGrafter"/>
</dbReference>
<organism evidence="10 11">
    <name type="scientific">Apophysomyces ossiformis</name>
    <dbReference type="NCBI Taxonomy" id="679940"/>
    <lineage>
        <taxon>Eukaryota</taxon>
        <taxon>Fungi</taxon>
        <taxon>Fungi incertae sedis</taxon>
        <taxon>Mucoromycota</taxon>
        <taxon>Mucoromycotina</taxon>
        <taxon>Mucoromycetes</taxon>
        <taxon>Mucorales</taxon>
        <taxon>Mucorineae</taxon>
        <taxon>Mucoraceae</taxon>
        <taxon>Apophysomyces</taxon>
    </lineage>
</organism>
<name>A0A8H7BJP4_9FUNG</name>
<dbReference type="PROSITE" id="PS50003">
    <property type="entry name" value="PH_DOMAIN"/>
    <property type="match status" value="1"/>
</dbReference>
<dbReference type="InterPro" id="IPR004182">
    <property type="entry name" value="GRAM"/>
</dbReference>
<comment type="similarity">
    <text evidence="1">Belongs to the glycosyltransferase 28 family.</text>
</comment>
<dbReference type="OrthoDB" id="10261837at2759"/>
<reference evidence="10" key="1">
    <citation type="submission" date="2020-01" db="EMBL/GenBank/DDBJ databases">
        <title>Genome Sequencing of Three Apophysomyces-Like Fungal Strains Confirms a Novel Fungal Genus in the Mucoromycota with divergent Burkholderia-like Endosymbiotic Bacteria.</title>
        <authorList>
            <person name="Stajich J.E."/>
            <person name="Macias A.M."/>
            <person name="Carter-House D."/>
            <person name="Lovett B."/>
            <person name="Kasson L.R."/>
            <person name="Berry K."/>
            <person name="Grigoriev I."/>
            <person name="Chang Y."/>
            <person name="Spatafora J."/>
            <person name="Kasson M.T."/>
        </authorList>
    </citation>
    <scope>NUCLEOTIDE SEQUENCE</scope>
    <source>
        <strain evidence="10">NRRL A-21654</strain>
    </source>
</reference>
<dbReference type="InterPro" id="IPR050426">
    <property type="entry name" value="Glycosyltransferase_28"/>
</dbReference>
<feature type="domain" description="PH" evidence="9">
    <location>
        <begin position="72"/>
        <end position="163"/>
    </location>
</feature>
<dbReference type="PANTHER" id="PTHR48050:SF25">
    <property type="entry name" value="STEROL 3-BETA-GLUCOSYLTRANSFERASE"/>
    <property type="match status" value="1"/>
</dbReference>
<evidence type="ECO:0000256" key="2">
    <source>
        <dbReference type="ARBA" id="ARBA00012650"/>
    </source>
</evidence>
<dbReference type="SMART" id="SM00568">
    <property type="entry name" value="GRAM"/>
    <property type="match status" value="2"/>
</dbReference>
<feature type="compositionally biased region" description="Basic residues" evidence="8">
    <location>
        <begin position="393"/>
        <end position="405"/>
    </location>
</feature>
<evidence type="ECO:0000259" key="9">
    <source>
        <dbReference type="PROSITE" id="PS50003"/>
    </source>
</evidence>
<comment type="catalytic activity">
    <reaction evidence="6">
        <text>ergosterol + UDP-alpha-D-glucose = ergosteryl 3-beta-D-glucoside + UDP + H(+)</text>
        <dbReference type="Rhea" id="RHEA:61836"/>
        <dbReference type="ChEBI" id="CHEBI:15378"/>
        <dbReference type="ChEBI" id="CHEBI:16933"/>
        <dbReference type="ChEBI" id="CHEBI:52973"/>
        <dbReference type="ChEBI" id="CHEBI:58223"/>
        <dbReference type="ChEBI" id="CHEBI:58885"/>
    </reaction>
    <physiologicalReaction direction="left-to-right" evidence="6">
        <dbReference type="Rhea" id="RHEA:61837"/>
    </physiologicalReaction>
</comment>
<evidence type="ECO:0000313" key="10">
    <source>
        <dbReference type="EMBL" id="KAF7722401.1"/>
    </source>
</evidence>
<evidence type="ECO:0000256" key="7">
    <source>
        <dbReference type="ARBA" id="ARBA00049453"/>
    </source>
</evidence>
<feature type="compositionally biased region" description="Low complexity" evidence="8">
    <location>
        <begin position="372"/>
        <end position="386"/>
    </location>
</feature>
<feature type="region of interest" description="Disordered" evidence="8">
    <location>
        <begin position="485"/>
        <end position="532"/>
    </location>
</feature>
<feature type="region of interest" description="Disordered" evidence="8">
    <location>
        <begin position="348"/>
        <end position="408"/>
    </location>
</feature>
<dbReference type="EC" id="2.4.1.173" evidence="2"/>
<evidence type="ECO:0000256" key="1">
    <source>
        <dbReference type="ARBA" id="ARBA00006962"/>
    </source>
</evidence>
<feature type="region of interest" description="Disordered" evidence="8">
    <location>
        <begin position="429"/>
        <end position="453"/>
    </location>
</feature>
<dbReference type="GO" id="GO:0016906">
    <property type="term" value="F:sterol 3-beta-glucosyltransferase activity"/>
    <property type="evidence" value="ECO:0007669"/>
    <property type="project" value="UniProtKB-EC"/>
</dbReference>
<dbReference type="InterPro" id="IPR004276">
    <property type="entry name" value="GlycoTrans_28_N"/>
</dbReference>
<dbReference type="Pfam" id="PF03033">
    <property type="entry name" value="Glyco_transf_28"/>
    <property type="match status" value="1"/>
</dbReference>
<feature type="compositionally biased region" description="Polar residues" evidence="8">
    <location>
        <begin position="434"/>
        <end position="451"/>
    </location>
</feature>
<dbReference type="Gene3D" id="2.30.29.30">
    <property type="entry name" value="Pleckstrin-homology domain (PH domain)/Phosphotyrosine-binding domain (PTB)"/>
    <property type="match status" value="3"/>
</dbReference>
<evidence type="ECO:0000256" key="5">
    <source>
        <dbReference type="ARBA" id="ARBA00029843"/>
    </source>
</evidence>
<comment type="caution">
    <text evidence="10">The sequence shown here is derived from an EMBL/GenBank/DDBJ whole genome shotgun (WGS) entry which is preliminary data.</text>
</comment>
<dbReference type="InterPro" id="IPR010610">
    <property type="entry name" value="EryCIII-like_C"/>
</dbReference>
<dbReference type="InterPro" id="IPR001849">
    <property type="entry name" value="PH_domain"/>
</dbReference>
<dbReference type="CDD" id="cd03784">
    <property type="entry name" value="GT1_Gtf-like"/>
    <property type="match status" value="1"/>
</dbReference>
<keyword evidence="4 10" id="KW-0808">Transferase</keyword>
<sequence length="1194" mass="135142">MPVGLVRNISEMSIERKMTDNDDDWFHEFPPDGGTKEIEIDRHLVAEKFRAAFELPESEKLIGVFACYLVRLVTIPGWMYVTNHHVCFYASLPRPGNHALSWYESAESKYLPIETIDLSHVLEIEEGKGFGIKITAAQKTFKLTADSEVSQKEWMDELQRGVFIAKNMGTNVRIMLPFNKMGEVTKSSAFEFAEYIKIRIVDEEDNNDQKDEYFFSFFIDINEAFQTIQKLWSLRRPQPDKNLDDRLPADNTHMDMGDVRTADVQSGSPPSVVSAALLGALGNSINVVQDDSVDLRKGIIDTTLRKHGPEAADTSKLGSFASLPTSPKLFAKKISKDTEESDIDQLHRLQLSQPSSSSALQTSESYATEIENSGSSTPSISTWSNSAGTSSNQKKKNPHIHRRVRSSTESLAKIPRVLTDAFHHVYRNDDVRNRSNNGNSIEAASDTSLSGPITVPKFGNARYPRHKSLGSLRSFAFSPFQFGSLSRSPVKANESESSTNNKDNKRHSNDRHRRSLSKSPVRDQFTQQHEDKSKATAWISQLFTPMQEHENVQSKGSEQQAMDDILRQHFPMLNDKETYTAFNATFWRTLPYYGKLYLTQHYFCFYSKVLAGKQKLIVPQRDIIKVRRLKSRGYHLLHGIGITVKDMQEEIFFEFTSVELRDQCYTAFYVQLDRNDSGSIRSSPSRSLKLNDILDRSNKHILPPAEYDGPPLLSSDMVSGENQKYNLPTKRMHITCLTIGSRGDVQPLIALCKGLQREGHRCRIATHDEFRNWVEEHDIEFRSLGGDAGELMSLCIDCGFWSPKFIKSGIRILNKWLKELLELAWEACQGTDLLIETPGVMVGVHMAEKLGIPCFRTMPFPWTRTAQFPCPTAMQIYTRGSVYNDMTYVMTELATWMVISKDINQFRKEKLHLPPASLERLELWKVPHIYPFSSAIVPPPKDWPDYIHCTGYWFLDNPNRTWQPSEELMSFLNASDERPLVYIGFGSIIVPDPKETSRIIIDAVLRSNVRAIVCKGWSSRGKDHKEEDNTESRTMLDQHKGTIFSLDSIPHDWLFPKVQAVVHHGGAGTTSAGLRYGLPTVIKPFFGDQFFWAKRVEALGAGVCIQKLTVDKLQEALVLVTQKEEVIAKARALGSAIQKEDGVKTAIACIYRDIDLAKRSPIEPEGSISSFLSNIWAGRISVFSGEENADKEQT</sequence>
<evidence type="ECO:0000256" key="6">
    <source>
        <dbReference type="ARBA" id="ARBA00047886"/>
    </source>
</evidence>
<evidence type="ECO:0000256" key="4">
    <source>
        <dbReference type="ARBA" id="ARBA00022679"/>
    </source>
</evidence>
<feature type="compositionally biased region" description="Low complexity" evidence="8">
    <location>
        <begin position="348"/>
        <end position="365"/>
    </location>
</feature>
<dbReference type="Gene3D" id="3.40.50.2000">
    <property type="entry name" value="Glycogen Phosphorylase B"/>
    <property type="match status" value="2"/>
</dbReference>
<dbReference type="Proteomes" id="UP000605846">
    <property type="component" value="Unassembled WGS sequence"/>
</dbReference>
<gene>
    <name evidence="10" type="primary">ATG26_1</name>
    <name evidence="10" type="ORF">EC973_003177</name>
</gene>
<keyword evidence="11" id="KW-1185">Reference proteome</keyword>
<accession>A0A8H7BJP4</accession>
<dbReference type="Pfam" id="PF02893">
    <property type="entry name" value="GRAM"/>
    <property type="match status" value="2"/>
</dbReference>
<protein>
    <recommendedName>
        <fullName evidence="2">sterol 3beta-glucosyltransferase</fullName>
        <ecNumber evidence="2">2.4.1.173</ecNumber>
    </recommendedName>
    <alternativeName>
        <fullName evidence="5">Autophagy-related protein 26</fullName>
    </alternativeName>
</protein>
<keyword evidence="3" id="KW-0328">Glycosyltransferase</keyword>
<evidence type="ECO:0000256" key="8">
    <source>
        <dbReference type="SAM" id="MobiDB-lite"/>
    </source>
</evidence>
<dbReference type="FunFam" id="3.40.50.2000:FF:000009">
    <property type="entry name" value="Sterol 3-beta-glucosyltransferase UGT80A2"/>
    <property type="match status" value="1"/>
</dbReference>
<dbReference type="SMART" id="SM00233">
    <property type="entry name" value="PH"/>
    <property type="match status" value="1"/>
</dbReference>
<dbReference type="InterPro" id="IPR011993">
    <property type="entry name" value="PH-like_dom_sf"/>
</dbReference>
<dbReference type="PANTHER" id="PTHR48050">
    <property type="entry name" value="STEROL 3-BETA-GLUCOSYLTRANSFERASE"/>
    <property type="match status" value="1"/>
</dbReference>
<dbReference type="SUPFAM" id="SSF50729">
    <property type="entry name" value="PH domain-like"/>
    <property type="match status" value="1"/>
</dbReference>